<dbReference type="PROSITE" id="PS51782">
    <property type="entry name" value="LYSM"/>
    <property type="match status" value="1"/>
</dbReference>
<name>A0A437QGG9_9GAMM</name>
<dbReference type="InterPro" id="IPR023346">
    <property type="entry name" value="Lysozyme-like_dom_sf"/>
</dbReference>
<keyword evidence="2" id="KW-0472">Membrane</keyword>
<gene>
    <name evidence="4" type="ORF">EOE67_17055</name>
</gene>
<dbReference type="InterPro" id="IPR008258">
    <property type="entry name" value="Transglycosylase_SLT_dom_1"/>
</dbReference>
<comment type="caution">
    <text evidence="4">The sequence shown here is derived from an EMBL/GenBank/DDBJ whole genome shotgun (WGS) entry which is preliminary data.</text>
</comment>
<dbReference type="Gene3D" id="1.10.530.10">
    <property type="match status" value="1"/>
</dbReference>
<feature type="domain" description="LysM" evidence="3">
    <location>
        <begin position="284"/>
        <end position="338"/>
    </location>
</feature>
<reference evidence="4 5" key="1">
    <citation type="submission" date="2019-01" db="EMBL/GenBank/DDBJ databases">
        <authorList>
            <person name="Chen W.-M."/>
        </authorList>
    </citation>
    <scope>NUCLEOTIDE SEQUENCE [LARGE SCALE GENOMIC DNA]</scope>
    <source>
        <strain evidence="4 5">KYPC3</strain>
    </source>
</reference>
<keyword evidence="2" id="KW-0812">Transmembrane</keyword>
<evidence type="ECO:0000256" key="2">
    <source>
        <dbReference type="SAM" id="Phobius"/>
    </source>
</evidence>
<proteinExistence type="predicted"/>
<dbReference type="EMBL" id="SACS01000022">
    <property type="protein sequence ID" value="RVU33430.1"/>
    <property type="molecule type" value="Genomic_DNA"/>
</dbReference>
<dbReference type="Proteomes" id="UP000283077">
    <property type="component" value="Unassembled WGS sequence"/>
</dbReference>
<accession>A0A437QGG9</accession>
<dbReference type="Pfam" id="PF01464">
    <property type="entry name" value="SLT"/>
    <property type="match status" value="1"/>
</dbReference>
<evidence type="ECO:0000313" key="5">
    <source>
        <dbReference type="Proteomes" id="UP000283077"/>
    </source>
</evidence>
<dbReference type="InterPro" id="IPR036779">
    <property type="entry name" value="LysM_dom_sf"/>
</dbReference>
<dbReference type="InterPro" id="IPR018392">
    <property type="entry name" value="LysM"/>
</dbReference>
<feature type="transmembrane region" description="Helical" evidence="2">
    <location>
        <begin position="416"/>
        <end position="444"/>
    </location>
</feature>
<organism evidence="4 5">
    <name type="scientific">Rheinheimera riviphila</name>
    <dbReference type="NCBI Taxonomy" id="1834037"/>
    <lineage>
        <taxon>Bacteria</taxon>
        <taxon>Pseudomonadati</taxon>
        <taxon>Pseudomonadota</taxon>
        <taxon>Gammaproteobacteria</taxon>
        <taxon>Chromatiales</taxon>
        <taxon>Chromatiaceae</taxon>
        <taxon>Rheinheimera</taxon>
    </lineage>
</organism>
<keyword evidence="5" id="KW-1185">Reference proteome</keyword>
<protein>
    <recommendedName>
        <fullName evidence="3">LysM domain-containing protein</fullName>
    </recommendedName>
</protein>
<feature type="transmembrane region" description="Helical" evidence="2">
    <location>
        <begin position="380"/>
        <end position="404"/>
    </location>
</feature>
<evidence type="ECO:0000256" key="1">
    <source>
        <dbReference type="SAM" id="MobiDB-lite"/>
    </source>
</evidence>
<keyword evidence="2" id="KW-1133">Transmembrane helix</keyword>
<dbReference type="AlphaFoldDB" id="A0A437QGG9"/>
<dbReference type="CDD" id="cd00118">
    <property type="entry name" value="LysM"/>
    <property type="match status" value="1"/>
</dbReference>
<dbReference type="SUPFAM" id="SSF53955">
    <property type="entry name" value="Lysozyme-like"/>
    <property type="match status" value="1"/>
</dbReference>
<dbReference type="RefSeq" id="WP_127700538.1">
    <property type="nucleotide sequence ID" value="NZ_SACS01000022.1"/>
</dbReference>
<dbReference type="OrthoDB" id="370541at2"/>
<feature type="region of interest" description="Disordered" evidence="1">
    <location>
        <begin position="137"/>
        <end position="159"/>
    </location>
</feature>
<dbReference type="Gene3D" id="3.10.350.10">
    <property type="entry name" value="LysM domain"/>
    <property type="match status" value="1"/>
</dbReference>
<evidence type="ECO:0000313" key="4">
    <source>
        <dbReference type="EMBL" id="RVU33430.1"/>
    </source>
</evidence>
<evidence type="ECO:0000259" key="3">
    <source>
        <dbReference type="PROSITE" id="PS51782"/>
    </source>
</evidence>
<dbReference type="SMART" id="SM00257">
    <property type="entry name" value="LysM"/>
    <property type="match status" value="1"/>
</dbReference>
<sequence>MANEDVDFTVQFDMRGTLMSMQQTDYNADGQVQKVTTHQLLVDMADAKLFNLVQQKITASGLMVNDGTVLNGQGLLGVSAADLTTTGSVTEYQNFNAAGLAERTVTRVTKPDDRNPGRTTVDELSWSRSYEKRDSLLESKVSGTAQSGSKGGQFKDASSYSQYDAHGNKVLVVEGNELQDSKFKVRQMLYAADGSLLRLQQSEVAKSGEADALTQVKNHLSQVRSGQAVAGRVQQESIQISSNGAYVGDVTVDRGETLPEEHWLYRTSIKDQHFNSGIERTDTQKHTVRSGDTLQSLAQLYYGNADYWYLIATANGISQSSAQGGPDSQLIEGTTLDIPQRANSFNAHNSFKPMDLQQIIGDTTPNVPYLPPPPPVGCNAMAMVVMIAITVIATIATAGAAAAAMGTVAGGLTGAAGGAAVLTGAAVGGSAALGMAAAAIGGFVGSVAGQLAGKAMGIVDSFSLKNALASGLTAGATAGVGSMMGVASTASSGTFITGATAATKSTPAVMASLNGLGKMAMAASTVGLSVAANKLVGNNQASFQWRNVVIGAVSAGLMDKAGISNTKSVFENFNEGAGLISGFMEGVAGAAIGYGVSKVLYNEGSWNFRNVAIDAFGNAVGNSIVGHYVKKDSALTEEMEYLGLNPQDSKARKIVQRYRDAEQGSSLDKFADAQQAMDGLFSEHKSDADPRKLNMARLTASTRPVDFGEGDSFRYLGMTMIDGGMGERYATTGRNTAENANYVIDWTARQSTKTVADSVAAQARSSGNGNGLPAVPLDFNIKQGATGRNVHDMQRVINSYEGYNQPVLGKAGSTTMANLERFKKDYAAGNLVQRAAGANPTSAEINAYAAQLSDRNGVPLDLLLATIQIESSGNQFNPKGAYQGFPNVAVTKDWSSTAVGLMQSTYSGSLADFNQNNPDKVKYTYADIAWDWQKNMDVGAYYLNKGYKEVSRQYKGYPTETIYQKSYGYYHDGNIGKQSQAAQDAWNRYLNGNKK</sequence>